<evidence type="ECO:0000256" key="1">
    <source>
        <dbReference type="PROSITE-ProRule" id="PRU00169"/>
    </source>
</evidence>
<dbReference type="InterPro" id="IPR035919">
    <property type="entry name" value="EAL_sf"/>
</dbReference>
<proteinExistence type="predicted"/>
<dbReference type="SUPFAM" id="SSF52172">
    <property type="entry name" value="CheY-like"/>
    <property type="match status" value="1"/>
</dbReference>
<dbReference type="CDD" id="cd00156">
    <property type="entry name" value="REC"/>
    <property type="match status" value="1"/>
</dbReference>
<keyword evidence="5" id="KW-1185">Reference proteome</keyword>
<reference evidence="4 5" key="1">
    <citation type="submission" date="2019-11" db="EMBL/GenBank/DDBJ databases">
        <title>Novel species isolated from a subtropical stream in China.</title>
        <authorList>
            <person name="Lu H."/>
        </authorList>
    </citation>
    <scope>NUCLEOTIDE SEQUENCE [LARGE SCALE GENOMIC DNA]</scope>
    <source>
        <strain evidence="4 5">FT25W</strain>
    </source>
</reference>
<dbReference type="SUPFAM" id="SSF141868">
    <property type="entry name" value="EAL domain-like"/>
    <property type="match status" value="1"/>
</dbReference>
<dbReference type="Gene3D" id="3.40.50.2300">
    <property type="match status" value="1"/>
</dbReference>
<protein>
    <submittedName>
        <fullName evidence="4">EAL domain-containing protein</fullName>
    </submittedName>
</protein>
<dbReference type="Pfam" id="PF00072">
    <property type="entry name" value="Response_reg"/>
    <property type="match status" value="1"/>
</dbReference>
<dbReference type="InterPro" id="IPR050706">
    <property type="entry name" value="Cyclic-di-GMP_PDE-like"/>
</dbReference>
<sequence length="424" mass="45387">MNAGHAPAPGLRAVVIDGNAAEMDATIALCRQAGIIVNGWSDCGAGALELIESLPAPPDLVIMELDLPDMDGADLLQALSMLEPGLPVIITGRHNQRLHDAALTLAATLGLEALAALSKPLHAEALQDAAHSCEPALARAAAAAAMRPRCGVNAPRPDAGEVLNALQNRQFELYYQPKTSLHDGSLRGAEALIRWRHPQHGLLAPACFLPQAEAANLVDVLTVEVVRMALDDWRRWHAGGLVLPISINLSPLSLADPHLAEQLIQAVNDAGVPPRAITFEIIEHEEIADLATALRILIKLRMHGFGLALDDYGAGYASMLQLSRFPFTELKLDRRLVHGASRRPHMQPMLRHAIAAAAEMGVTTVAEGIETPQDRELLRKLGCDLGQGYLIARPMPAAALPLWREKSGTAGKVARTGAVIQLRP</sequence>
<feature type="domain" description="EAL" evidence="3">
    <location>
        <begin position="155"/>
        <end position="408"/>
    </location>
</feature>
<name>A0A6L5QGT9_9BURK</name>
<dbReference type="RefSeq" id="WP_154387884.1">
    <property type="nucleotide sequence ID" value="NZ_WKJM01000009.1"/>
</dbReference>
<evidence type="ECO:0000313" key="4">
    <source>
        <dbReference type="EMBL" id="MRX08728.1"/>
    </source>
</evidence>
<gene>
    <name evidence="4" type="ORF">GJ697_12845</name>
</gene>
<dbReference type="SMART" id="SM00052">
    <property type="entry name" value="EAL"/>
    <property type="match status" value="1"/>
</dbReference>
<dbReference type="Proteomes" id="UP000481037">
    <property type="component" value="Unassembled WGS sequence"/>
</dbReference>
<comment type="caution">
    <text evidence="4">The sequence shown here is derived from an EMBL/GenBank/DDBJ whole genome shotgun (WGS) entry which is preliminary data.</text>
</comment>
<dbReference type="CDD" id="cd01948">
    <property type="entry name" value="EAL"/>
    <property type="match status" value="1"/>
</dbReference>
<evidence type="ECO:0000313" key="5">
    <source>
        <dbReference type="Proteomes" id="UP000481037"/>
    </source>
</evidence>
<dbReference type="EMBL" id="WKJM01000009">
    <property type="protein sequence ID" value="MRX08728.1"/>
    <property type="molecule type" value="Genomic_DNA"/>
</dbReference>
<dbReference type="PANTHER" id="PTHR33121">
    <property type="entry name" value="CYCLIC DI-GMP PHOSPHODIESTERASE PDEF"/>
    <property type="match status" value="1"/>
</dbReference>
<dbReference type="SMART" id="SM00448">
    <property type="entry name" value="REC"/>
    <property type="match status" value="1"/>
</dbReference>
<dbReference type="InterPro" id="IPR001789">
    <property type="entry name" value="Sig_transdc_resp-reg_receiver"/>
</dbReference>
<dbReference type="PROSITE" id="PS50110">
    <property type="entry name" value="RESPONSE_REGULATORY"/>
    <property type="match status" value="1"/>
</dbReference>
<accession>A0A6L5QGT9</accession>
<dbReference type="InterPro" id="IPR001633">
    <property type="entry name" value="EAL_dom"/>
</dbReference>
<comment type="caution">
    <text evidence="1">Lacks conserved residue(s) required for the propagation of feature annotation.</text>
</comment>
<dbReference type="PROSITE" id="PS50883">
    <property type="entry name" value="EAL"/>
    <property type="match status" value="1"/>
</dbReference>
<dbReference type="AlphaFoldDB" id="A0A6L5QGT9"/>
<feature type="domain" description="Response regulatory" evidence="2">
    <location>
        <begin position="12"/>
        <end position="134"/>
    </location>
</feature>
<evidence type="ECO:0000259" key="3">
    <source>
        <dbReference type="PROSITE" id="PS50883"/>
    </source>
</evidence>
<dbReference type="Gene3D" id="3.20.20.450">
    <property type="entry name" value="EAL domain"/>
    <property type="match status" value="1"/>
</dbReference>
<dbReference type="PANTHER" id="PTHR33121:SF79">
    <property type="entry name" value="CYCLIC DI-GMP PHOSPHODIESTERASE PDED-RELATED"/>
    <property type="match status" value="1"/>
</dbReference>
<dbReference type="InterPro" id="IPR011006">
    <property type="entry name" value="CheY-like_superfamily"/>
</dbReference>
<dbReference type="GO" id="GO:0000160">
    <property type="term" value="P:phosphorelay signal transduction system"/>
    <property type="evidence" value="ECO:0007669"/>
    <property type="project" value="InterPro"/>
</dbReference>
<evidence type="ECO:0000259" key="2">
    <source>
        <dbReference type="PROSITE" id="PS50110"/>
    </source>
</evidence>
<dbReference type="GO" id="GO:0071111">
    <property type="term" value="F:cyclic-guanylate-specific phosphodiesterase activity"/>
    <property type="evidence" value="ECO:0007669"/>
    <property type="project" value="InterPro"/>
</dbReference>
<organism evidence="4 5">
    <name type="scientific">Duganella alba</name>
    <dbReference type="NCBI Taxonomy" id="2666081"/>
    <lineage>
        <taxon>Bacteria</taxon>
        <taxon>Pseudomonadati</taxon>
        <taxon>Pseudomonadota</taxon>
        <taxon>Betaproteobacteria</taxon>
        <taxon>Burkholderiales</taxon>
        <taxon>Oxalobacteraceae</taxon>
        <taxon>Telluria group</taxon>
        <taxon>Duganella</taxon>
    </lineage>
</organism>
<dbReference type="Pfam" id="PF00563">
    <property type="entry name" value="EAL"/>
    <property type="match status" value="1"/>
</dbReference>